<evidence type="ECO:0000256" key="6">
    <source>
        <dbReference type="SAM" id="Coils"/>
    </source>
</evidence>
<keyword evidence="5" id="KW-1015">Disulfide bond</keyword>
<dbReference type="SUPFAM" id="SSF81606">
    <property type="entry name" value="PP2C-like"/>
    <property type="match status" value="1"/>
</dbReference>
<keyword evidence="2" id="KW-0479">Metal-binding</keyword>
<dbReference type="PROSITE" id="PS51746">
    <property type="entry name" value="PPM_2"/>
    <property type="match status" value="1"/>
</dbReference>
<organism evidence="10 11">
    <name type="scientific">Mytilus coruscus</name>
    <name type="common">Sea mussel</name>
    <dbReference type="NCBI Taxonomy" id="42192"/>
    <lineage>
        <taxon>Eukaryota</taxon>
        <taxon>Metazoa</taxon>
        <taxon>Spiralia</taxon>
        <taxon>Lophotrochozoa</taxon>
        <taxon>Mollusca</taxon>
        <taxon>Bivalvia</taxon>
        <taxon>Autobranchia</taxon>
        <taxon>Pteriomorphia</taxon>
        <taxon>Mytilida</taxon>
        <taxon>Mytiloidea</taxon>
        <taxon>Mytilidae</taxon>
        <taxon>Mytilinae</taxon>
        <taxon>Mytilus</taxon>
    </lineage>
</organism>
<dbReference type="CDD" id="cd00143">
    <property type="entry name" value="PP2Cc"/>
    <property type="match status" value="1"/>
</dbReference>
<dbReference type="InterPro" id="IPR013783">
    <property type="entry name" value="Ig-like_fold"/>
</dbReference>
<dbReference type="SMART" id="SM00409">
    <property type="entry name" value="IG"/>
    <property type="match status" value="1"/>
</dbReference>
<dbReference type="GO" id="GO:0046872">
    <property type="term" value="F:metal ion binding"/>
    <property type="evidence" value="ECO:0007669"/>
    <property type="project" value="UniProtKB-KW"/>
</dbReference>
<feature type="region of interest" description="Disordered" evidence="7">
    <location>
        <begin position="1375"/>
        <end position="1428"/>
    </location>
</feature>
<dbReference type="InterPro" id="IPR055071">
    <property type="entry name" value="RA_PHLPP-like"/>
</dbReference>
<feature type="compositionally biased region" description="Basic and acidic residues" evidence="7">
    <location>
        <begin position="1391"/>
        <end position="1425"/>
    </location>
</feature>
<name>A0A6J8EJA4_MYTCO</name>
<dbReference type="InterPro" id="IPR036457">
    <property type="entry name" value="PPM-type-like_dom_sf"/>
</dbReference>
<evidence type="ECO:0000256" key="7">
    <source>
        <dbReference type="SAM" id="MobiDB-lite"/>
    </source>
</evidence>
<reference evidence="10 11" key="1">
    <citation type="submission" date="2020-06" db="EMBL/GenBank/DDBJ databases">
        <authorList>
            <person name="Li R."/>
            <person name="Bekaert M."/>
        </authorList>
    </citation>
    <scope>NUCLEOTIDE SEQUENCE [LARGE SCALE GENOMIC DNA]</scope>
    <source>
        <strain evidence="11">wild</strain>
    </source>
</reference>
<evidence type="ECO:0000259" key="9">
    <source>
        <dbReference type="PROSITE" id="PS51746"/>
    </source>
</evidence>
<dbReference type="OrthoDB" id="1394818at2759"/>
<dbReference type="EMBL" id="CACVKT020009053">
    <property type="protein sequence ID" value="CAC5419812.1"/>
    <property type="molecule type" value="Genomic_DNA"/>
</dbReference>
<feature type="region of interest" description="Disordered" evidence="7">
    <location>
        <begin position="16"/>
        <end position="59"/>
    </location>
</feature>
<keyword evidence="4" id="KW-0677">Repeat</keyword>
<dbReference type="InterPro" id="IPR050216">
    <property type="entry name" value="LRR_domain-containing"/>
</dbReference>
<dbReference type="InterPro" id="IPR001611">
    <property type="entry name" value="Leu-rich_rpt"/>
</dbReference>
<dbReference type="SMART" id="SM00364">
    <property type="entry name" value="LRR_BAC"/>
    <property type="match status" value="11"/>
</dbReference>
<dbReference type="InterPro" id="IPR013106">
    <property type="entry name" value="Ig_V-set"/>
</dbReference>
<dbReference type="Pfam" id="PF23010">
    <property type="entry name" value="RA_3"/>
    <property type="match status" value="1"/>
</dbReference>
<dbReference type="InterPro" id="IPR007110">
    <property type="entry name" value="Ig-like_dom"/>
</dbReference>
<dbReference type="PROSITE" id="PS51450">
    <property type="entry name" value="LRR"/>
    <property type="match status" value="3"/>
</dbReference>
<dbReference type="InterPro" id="IPR036179">
    <property type="entry name" value="Ig-like_dom_sf"/>
</dbReference>
<dbReference type="Gene3D" id="2.60.40.10">
    <property type="entry name" value="Immunoglobulins"/>
    <property type="match status" value="1"/>
</dbReference>
<dbReference type="PANTHER" id="PTHR48051:SF1">
    <property type="entry name" value="RAS SUPPRESSOR PROTEIN 1"/>
    <property type="match status" value="1"/>
</dbReference>
<evidence type="ECO:0000313" key="10">
    <source>
        <dbReference type="EMBL" id="CAC5419812.1"/>
    </source>
</evidence>
<feature type="compositionally biased region" description="Polar residues" evidence="7">
    <location>
        <begin position="1295"/>
        <end position="1308"/>
    </location>
</feature>
<dbReference type="InterPro" id="IPR003591">
    <property type="entry name" value="Leu-rich_rpt_typical-subtyp"/>
</dbReference>
<evidence type="ECO:0000256" key="3">
    <source>
        <dbReference type="ARBA" id="ARBA00022729"/>
    </source>
</evidence>
<dbReference type="SMART" id="SM00332">
    <property type="entry name" value="PP2Cc"/>
    <property type="match status" value="1"/>
</dbReference>
<dbReference type="Pfam" id="PF07686">
    <property type="entry name" value="V-set"/>
    <property type="match status" value="1"/>
</dbReference>
<dbReference type="InterPro" id="IPR003599">
    <property type="entry name" value="Ig_sub"/>
</dbReference>
<dbReference type="InterPro" id="IPR001932">
    <property type="entry name" value="PPM-type_phosphatase-like_dom"/>
</dbReference>
<dbReference type="GO" id="GO:0004722">
    <property type="term" value="F:protein serine/threonine phosphatase activity"/>
    <property type="evidence" value="ECO:0007669"/>
    <property type="project" value="UniProtKB-EC"/>
</dbReference>
<feature type="domain" description="Ig-like" evidence="8">
    <location>
        <begin position="1769"/>
        <end position="1853"/>
    </location>
</feature>
<keyword evidence="10" id="KW-0378">Hydrolase</keyword>
<dbReference type="PANTHER" id="PTHR48051">
    <property type="match status" value="1"/>
</dbReference>
<dbReference type="Gene3D" id="3.60.40.10">
    <property type="entry name" value="PPM-type phosphatase domain"/>
    <property type="match status" value="1"/>
</dbReference>
<dbReference type="Gene3D" id="3.80.10.10">
    <property type="entry name" value="Ribonuclease Inhibitor"/>
    <property type="match status" value="2"/>
</dbReference>
<feature type="compositionally biased region" description="Polar residues" evidence="7">
    <location>
        <begin position="1476"/>
        <end position="1488"/>
    </location>
</feature>
<protein>
    <submittedName>
        <fullName evidence="10">PHLPP</fullName>
        <ecNumber evidence="10">3.1.3.16</ecNumber>
    </submittedName>
</protein>
<sequence length="2160" mass="246201">MLKMYVPEYNKIILPFPRTINPPPEGGTEDSSSSRVSFDSCAPSQISAQSHATTRADDPLYHGDFNGADAWWTVDTYLRGGLHHGKGPRNKNEEDTWDLSDSLADLYMEANKRDKSFSDGMLMMGINADNIDRPWLEKDTSNGYIRSQKICTQCGRPPNSLHVQLNGDIIKRLEPFDCPLAIQNEYLQRIGYKDISKIQEFGASEDLSYLVKFYAGKPISDSTYSRNQLQSLVLVRKGKLIYQWVKRLCVISGTRLMIYRDKNKNSKPTIVQLAKDENEFSKWFRKSKKATAKLPSKADLSNCHLEFLPETVFINEDLQSLNLRHNALKSRPIEEDIYTIGWLDDLPRFHSLTSLNLADNNLLILPSSLCKLKTLTDLNIASNQISILPPDLAELSSLQVLQAHNNHLTALPLEMWGMKSLHVLVLAFNHFTTVPEVLLNSQHAALQLDSIIMAGNRIEKLTYEILSKMQHIKKVDFRMNLLSLLPSETIKFSFLEILTHLDVRDNQIPDLDIRSLKGLEYLNCERNEMHTLQISGMSLKNVLASHNKLETFSINPKPEWIVNIEISHNKLKTLPGWMSECFFLLKLDISYNQLTKLPGRLFVEAQKLKVLRANHNQISTFPEDIGKTVIEELNLEHNKIESIPAELFIKASKLRYLNLTGNNLEDLPELPPTNSPYRLTELYLSFNHLDDLALTFVCTFSRLKVLHLAHNYITELRNRDIVKLDTLQELNLSGNKLRHLPVALGKHPKLQVLRINANFIKDLPDFKRAQGLKVLEVGSNRLSDITVANLMSSQVNLLDISDMKGQGQNRSLLDLRQSVFDNSGLPWQTGLSQTSGTRNKLSVSIINKPSFTNEVEGLFGIFDGGRNDEVVKVITDNVDKTLLGEIHHQTTHYNYMKYTMLALHSKLKSVGQKVGAAGVLCHIRKSEADDKFVLNIANVGDTMAVISRHGEALPLSRLFVVNKDKEERQRIYKSDGIITEDGHVSGVTCNSRLLGCSFLFPHVVPEPHVTSINLRPEDQVLIIANHGLWKYVSYQEAVNQVINIPDPVLGAKKLQDLAQGYGSKESIGVLVVRLLLSNKERHRMKDILQNQFEAEQNLLSQLKSRDLIREMEKRKRRSEMMEEEEVVPMEIVKLKDRHRTRVQASSVFSDEGGEYVSLKDVRDQNESINQNDGSGQNGDFSDNWEELLQKRLTEEIKNKELQHVFLERGEGQSFMFVDELEDDIDNNWEISDSDKDLLLPKNCKGSKNNFLGSSPLINPSASVQSIEFQKEYNYPMNIDRDAMLFHQMQMMRATRQSTDSLNSTQSVPANPMRKDFSGGLKTSSHSIEVLIHSQEPASSAHSIGGSEPEPNPSYQGNPHLHNDHVLLQTEAVPQNSPLLKTKQKSKHSKKDKTSVQKEKEAATEKSSIHSQNDRHVLNGKEDISVTKKGNYSPEINAHRLQHQHRENIKEQVVQVHDFDLDHNSRSQEVKVKRSPPVTQKLPQTTHCSPPNRVKNLLNGHGPVEQGENTDICDTSVVSGYKQVKNFSEKKHRAPPAPVAIPQILERSDSDVTNIRATSGIPAILKNSQNSIHMSCGVYEDVQQFDSQKHHDNQNLADGNISNRGSLELPHSPVNVKEMTQRYIDTINANQKSHVTDDKPGPKYVNTIAVLPLSPKQKPKHLKQKMYKVETDYNANSISSLEGIYHLIGSSKSKTEAPLQTTPKPLTRSRSLESLIGRSIMGHFQIIIRECTRISDKMRFLLLIVIHSVLAEDTFGEIVLSNKAQHTHIGKTVVLSCKYPHGVTKIRWRSWQGIIAKSSDLELTQTDDNKRFNIVTNQMKGEYNLQISDVIQPDSGLYWCEMQIGGDITQQRVTFWFIENKADKAAERTLNDDILKELRELNSRIAILTDKVDEFHCFAREINEEGTGRNQNEQVSRNLEQFLSNIEDVIQIKNEDKHIPNSSKSNDEDTRSVYLLKNRLSHLWNKNCTSRKFAFWNMLKNNIKAEIYERWLNSTPMIVPRKLQIKAIPEEPDTQRRLCEKMSLDKMNTEVERRAGSNEKSYQDIDDLMFEEFAKKADGNLLEQICKLWKDGCRTEEINSLQRWEKSNVWINDYEIQFLKEYSSENPFLKKTRNPKSYAQVVGQDLTNLRILEIKVNPNQDPIEEPTLTHIEEIILITRKE</sequence>
<evidence type="ECO:0000256" key="4">
    <source>
        <dbReference type="ARBA" id="ARBA00022737"/>
    </source>
</evidence>
<evidence type="ECO:0000256" key="1">
    <source>
        <dbReference type="ARBA" id="ARBA00022614"/>
    </source>
</evidence>
<evidence type="ECO:0000256" key="5">
    <source>
        <dbReference type="ARBA" id="ARBA00023157"/>
    </source>
</evidence>
<feature type="compositionally biased region" description="Polar residues" evidence="7">
    <location>
        <begin position="42"/>
        <end position="53"/>
    </location>
</feature>
<keyword evidence="3" id="KW-0732">Signal</keyword>
<feature type="region of interest" description="Disordered" evidence="7">
    <location>
        <begin position="1334"/>
        <end position="1360"/>
    </location>
</feature>
<feature type="compositionally biased region" description="Basic residues" evidence="7">
    <location>
        <begin position="1381"/>
        <end position="1390"/>
    </location>
</feature>
<accession>A0A6J8EJA4</accession>
<dbReference type="PROSITE" id="PS50835">
    <property type="entry name" value="IG_LIKE"/>
    <property type="match status" value="1"/>
</dbReference>
<keyword evidence="6" id="KW-0175">Coiled coil</keyword>
<keyword evidence="1" id="KW-0433">Leucine-rich repeat</keyword>
<dbReference type="Proteomes" id="UP000507470">
    <property type="component" value="Unassembled WGS sequence"/>
</dbReference>
<keyword evidence="11" id="KW-1185">Reference proteome</keyword>
<gene>
    <name evidence="10" type="ORF">MCOR_52104</name>
</gene>
<dbReference type="SUPFAM" id="SSF52058">
    <property type="entry name" value="L domain-like"/>
    <property type="match status" value="2"/>
</dbReference>
<dbReference type="Pfam" id="PF00481">
    <property type="entry name" value="PP2C"/>
    <property type="match status" value="1"/>
</dbReference>
<evidence type="ECO:0000256" key="2">
    <source>
        <dbReference type="ARBA" id="ARBA00022723"/>
    </source>
</evidence>
<feature type="domain" description="PPM-type phosphatase" evidence="9">
    <location>
        <begin position="828"/>
        <end position="1074"/>
    </location>
</feature>
<dbReference type="GO" id="GO:0005737">
    <property type="term" value="C:cytoplasm"/>
    <property type="evidence" value="ECO:0007669"/>
    <property type="project" value="TreeGrafter"/>
</dbReference>
<evidence type="ECO:0000313" key="11">
    <source>
        <dbReference type="Proteomes" id="UP000507470"/>
    </source>
</evidence>
<dbReference type="Pfam" id="PF13855">
    <property type="entry name" value="LRR_8"/>
    <property type="match status" value="2"/>
</dbReference>
<evidence type="ECO:0000259" key="8">
    <source>
        <dbReference type="PROSITE" id="PS50835"/>
    </source>
</evidence>
<proteinExistence type="predicted"/>
<feature type="region of interest" description="Disordered" evidence="7">
    <location>
        <begin position="1465"/>
        <end position="1492"/>
    </location>
</feature>
<dbReference type="SUPFAM" id="SSF48726">
    <property type="entry name" value="Immunoglobulin"/>
    <property type="match status" value="1"/>
</dbReference>
<feature type="coiled-coil region" evidence="6">
    <location>
        <begin position="1085"/>
        <end position="1124"/>
    </location>
</feature>
<dbReference type="InterPro" id="IPR032675">
    <property type="entry name" value="LRR_dom_sf"/>
</dbReference>
<feature type="compositionally biased region" description="Low complexity" evidence="7">
    <location>
        <begin position="31"/>
        <end position="40"/>
    </location>
</feature>
<dbReference type="EC" id="3.1.3.16" evidence="10"/>
<feature type="region of interest" description="Disordered" evidence="7">
    <location>
        <begin position="1295"/>
        <end position="1321"/>
    </location>
</feature>
<dbReference type="SMART" id="SM00369">
    <property type="entry name" value="LRR_TYP"/>
    <property type="match status" value="11"/>
</dbReference>